<comment type="caution">
    <text evidence="3">The sequence shown here is derived from an EMBL/GenBank/DDBJ whole genome shotgun (WGS) entry which is preliminary data.</text>
</comment>
<evidence type="ECO:0000313" key="4">
    <source>
        <dbReference type="Proteomes" id="UP000552587"/>
    </source>
</evidence>
<name>A0A7W3YDE6_9GAMM</name>
<dbReference type="EMBL" id="JACHTE010000001">
    <property type="protein sequence ID" value="MBB1087180.1"/>
    <property type="molecule type" value="Genomic_DNA"/>
</dbReference>
<dbReference type="Pfam" id="PF13645">
    <property type="entry name" value="YkuD_2"/>
    <property type="match status" value="1"/>
</dbReference>
<dbReference type="RefSeq" id="WP_182667959.1">
    <property type="nucleotide sequence ID" value="NZ_JACHTE010000001.1"/>
</dbReference>
<dbReference type="Proteomes" id="UP000552587">
    <property type="component" value="Unassembled WGS sequence"/>
</dbReference>
<gene>
    <name evidence="3" type="ORF">H4F99_01620</name>
</gene>
<dbReference type="AlphaFoldDB" id="A0A7W3YDE6"/>
<evidence type="ECO:0000256" key="2">
    <source>
        <dbReference type="SAM" id="SignalP"/>
    </source>
</evidence>
<dbReference type="PANTHER" id="PTHR38477:SF1">
    <property type="entry name" value="MUREIN L,D-TRANSPEPTIDASE CATALYTIC DOMAIN FAMILY PROTEIN"/>
    <property type="match status" value="1"/>
</dbReference>
<feature type="region of interest" description="Disordered" evidence="1">
    <location>
        <begin position="224"/>
        <end position="244"/>
    </location>
</feature>
<protein>
    <submittedName>
        <fullName evidence="3">Murein L,D-transpeptidase catalytic domain family protein</fullName>
    </submittedName>
</protein>
<reference evidence="3 4" key="1">
    <citation type="submission" date="2020-07" db="EMBL/GenBank/DDBJ databases">
        <authorList>
            <person name="Xu S."/>
            <person name="Li A."/>
        </authorList>
    </citation>
    <scope>NUCLEOTIDE SEQUENCE [LARGE SCALE GENOMIC DNA]</scope>
    <source>
        <strain evidence="3 4">SG-8</strain>
    </source>
</reference>
<accession>A0A7W3YDE6</accession>
<dbReference type="PANTHER" id="PTHR38477">
    <property type="entry name" value="HYPOTHETICAL EXPORTED PROTEIN"/>
    <property type="match status" value="1"/>
</dbReference>
<proteinExistence type="predicted"/>
<feature type="chain" id="PRO_5030929622" evidence="2">
    <location>
        <begin position="25"/>
        <end position="244"/>
    </location>
</feature>
<feature type="signal peptide" evidence="2">
    <location>
        <begin position="1"/>
        <end position="24"/>
    </location>
</feature>
<evidence type="ECO:0000313" key="3">
    <source>
        <dbReference type="EMBL" id="MBB1087180.1"/>
    </source>
</evidence>
<sequence>MTRHATRLALPLLGLLALAPSSQAEEPLATALTRAAPEADAGMLTLAARSLECALRMRPEQHPRRLAVIDFSKPSTEHRLWVFDLETRELTLTDYVAHGQGSGGINTTDFSNRPGSHQTSLGMFRTSETYVGRNGYSLRLDGLEPGFNDRARDRAIVMHGADYVSEGAIKRLGRLGRSWGCPAVRADIARTLIDDIKNGQYLFAYYPDPDWLHKSALFTCPAEGTPPLRTRTAGRPGTLDGHAE</sequence>
<evidence type="ECO:0000256" key="1">
    <source>
        <dbReference type="SAM" id="MobiDB-lite"/>
    </source>
</evidence>
<keyword evidence="4" id="KW-1185">Reference proteome</keyword>
<keyword evidence="2" id="KW-0732">Signal</keyword>
<organism evidence="3 4">
    <name type="scientific">Marilutibacter penaei</name>
    <dbReference type="NCBI Taxonomy" id="2759900"/>
    <lineage>
        <taxon>Bacteria</taxon>
        <taxon>Pseudomonadati</taxon>
        <taxon>Pseudomonadota</taxon>
        <taxon>Gammaproteobacteria</taxon>
        <taxon>Lysobacterales</taxon>
        <taxon>Lysobacteraceae</taxon>
        <taxon>Marilutibacter</taxon>
    </lineage>
</organism>
<dbReference type="InterPro" id="IPR032676">
    <property type="entry name" value="YkuD_2"/>
</dbReference>